<gene>
    <name evidence="2" type="ORF">BD311DRAFT_776267</name>
</gene>
<dbReference type="AlphaFoldDB" id="A0A4Q9MTY0"/>
<proteinExistence type="predicted"/>
<protein>
    <submittedName>
        <fullName evidence="2">Uncharacterized protein</fullName>
    </submittedName>
</protein>
<name>A0A4Q9MTY0_9APHY</name>
<feature type="region of interest" description="Disordered" evidence="1">
    <location>
        <begin position="1"/>
        <end position="45"/>
    </location>
</feature>
<evidence type="ECO:0000313" key="2">
    <source>
        <dbReference type="EMBL" id="TBU31309.1"/>
    </source>
</evidence>
<dbReference type="OrthoDB" id="4138492at2759"/>
<organism evidence="2">
    <name type="scientific">Dichomitus squalens</name>
    <dbReference type="NCBI Taxonomy" id="114155"/>
    <lineage>
        <taxon>Eukaryota</taxon>
        <taxon>Fungi</taxon>
        <taxon>Dikarya</taxon>
        <taxon>Basidiomycota</taxon>
        <taxon>Agaricomycotina</taxon>
        <taxon>Agaricomycetes</taxon>
        <taxon>Polyporales</taxon>
        <taxon>Polyporaceae</taxon>
        <taxon>Dichomitus</taxon>
    </lineage>
</organism>
<dbReference type="Proteomes" id="UP000292957">
    <property type="component" value="Unassembled WGS sequence"/>
</dbReference>
<feature type="compositionally biased region" description="Basic and acidic residues" evidence="1">
    <location>
        <begin position="19"/>
        <end position="28"/>
    </location>
</feature>
<sequence>MGCGGDAPRALHDAALAQKQEDAREGPRRFGLRRRQHLWHGPSSCAPSPSLLTPVVNSHDIEAQGQRNLEGEVFVLEMYAAWRDRAAIGSS</sequence>
<evidence type="ECO:0000256" key="1">
    <source>
        <dbReference type="SAM" id="MobiDB-lite"/>
    </source>
</evidence>
<accession>A0A4Q9MTY0</accession>
<reference evidence="2" key="1">
    <citation type="submission" date="2019-01" db="EMBL/GenBank/DDBJ databases">
        <title>Draft genome sequences of three monokaryotic isolates of the white-rot basidiomycete fungus Dichomitus squalens.</title>
        <authorList>
            <consortium name="DOE Joint Genome Institute"/>
            <person name="Lopez S.C."/>
            <person name="Andreopoulos B."/>
            <person name="Pangilinan J."/>
            <person name="Lipzen A."/>
            <person name="Riley R."/>
            <person name="Ahrendt S."/>
            <person name="Ng V."/>
            <person name="Barry K."/>
            <person name="Daum C."/>
            <person name="Grigoriev I.V."/>
            <person name="Hilden K.S."/>
            <person name="Makela M.R."/>
            <person name="de Vries R.P."/>
        </authorList>
    </citation>
    <scope>NUCLEOTIDE SEQUENCE [LARGE SCALE GENOMIC DNA]</scope>
    <source>
        <strain evidence="2">OM18370.1</strain>
    </source>
</reference>
<dbReference type="EMBL" id="ML143400">
    <property type="protein sequence ID" value="TBU31309.1"/>
    <property type="molecule type" value="Genomic_DNA"/>
</dbReference>